<dbReference type="Pfam" id="PF00498">
    <property type="entry name" value="FHA"/>
    <property type="match status" value="1"/>
</dbReference>
<evidence type="ECO:0000259" key="2">
    <source>
        <dbReference type="PROSITE" id="PS50006"/>
    </source>
</evidence>
<reference evidence="3" key="2">
    <citation type="submission" date="2023-02" db="EMBL/GenBank/DDBJ databases">
        <authorList>
            <consortium name="DOE Joint Genome Institute"/>
            <person name="Mondo S.J."/>
            <person name="Chang Y."/>
            <person name="Wang Y."/>
            <person name="Ahrendt S."/>
            <person name="Andreopoulos W."/>
            <person name="Barry K."/>
            <person name="Beard J."/>
            <person name="Benny G.L."/>
            <person name="Blankenship S."/>
            <person name="Bonito G."/>
            <person name="Cuomo C."/>
            <person name="Desiro A."/>
            <person name="Gervers K.A."/>
            <person name="Hundley H."/>
            <person name="Kuo A."/>
            <person name="LaButti K."/>
            <person name="Lang B.F."/>
            <person name="Lipzen A."/>
            <person name="O'Donnell K."/>
            <person name="Pangilinan J."/>
            <person name="Reynolds N."/>
            <person name="Sandor L."/>
            <person name="Smith M.W."/>
            <person name="Tsang A."/>
            <person name="Grigoriev I.V."/>
            <person name="Stajich J.E."/>
            <person name="Spatafora J.W."/>
        </authorList>
    </citation>
    <scope>NUCLEOTIDE SEQUENCE</scope>
    <source>
        <strain evidence="3">RSA 2281</strain>
    </source>
</reference>
<dbReference type="Proteomes" id="UP001209540">
    <property type="component" value="Unassembled WGS sequence"/>
</dbReference>
<dbReference type="InterPro" id="IPR008984">
    <property type="entry name" value="SMAD_FHA_dom_sf"/>
</dbReference>
<dbReference type="CDD" id="cd22677">
    <property type="entry name" value="FHA_Kanadaptin"/>
    <property type="match status" value="1"/>
</dbReference>
<sequence length="379" mass="43192">MSNDGFAIPAAPKRKSQGPTAPPPPPQQQEAPPLPYKKPEWSAQAQFGYGFEVLKGGLSLDKINGPQKEFATIGRLPLCDIQMEHPSVSRYHAVIQFKNDGKAFIYDLDSAHGTRVNKQRISPRTYISLKPGDQVRFGESTRLCIFETDQLLDEEEEIEKEEAIRHRSRAAMTQHAAEEGDLVQTEKEEEDQGISWGFQEDAEEEPDEDEGDESEEGGQQSTSADAELINVVKEKMMAEDAKRRRDQLDIMYGDESDEETLYDKTAPKKKKAKKTDKAETYDELVERKKESEKEINALEAQLEERKKEVEEEKECKSSVSPSKTDEQDLDAYMKSLSKKQDNKPSVYKLENELKKLRKVGSIYHDIQRINGPFFLKKKT</sequence>
<dbReference type="InterPro" id="IPR000253">
    <property type="entry name" value="FHA_dom"/>
</dbReference>
<feature type="region of interest" description="Disordered" evidence="1">
    <location>
        <begin position="1"/>
        <end position="39"/>
    </location>
</feature>
<dbReference type="SMART" id="SM00240">
    <property type="entry name" value="FHA"/>
    <property type="match status" value="1"/>
</dbReference>
<proteinExistence type="predicted"/>
<dbReference type="Gene3D" id="2.60.200.20">
    <property type="match status" value="1"/>
</dbReference>
<organism evidence="3 4">
    <name type="scientific">Phascolomyces articulosus</name>
    <dbReference type="NCBI Taxonomy" id="60185"/>
    <lineage>
        <taxon>Eukaryota</taxon>
        <taxon>Fungi</taxon>
        <taxon>Fungi incertae sedis</taxon>
        <taxon>Mucoromycota</taxon>
        <taxon>Mucoromycotina</taxon>
        <taxon>Mucoromycetes</taxon>
        <taxon>Mucorales</taxon>
        <taxon>Lichtheimiaceae</taxon>
        <taxon>Phascolomyces</taxon>
    </lineage>
</organism>
<name>A0AAD5KMD0_9FUNG</name>
<comment type="caution">
    <text evidence="3">The sequence shown here is derived from an EMBL/GenBank/DDBJ whole genome shotgun (WGS) entry which is preliminary data.</text>
</comment>
<evidence type="ECO:0000313" key="3">
    <source>
        <dbReference type="EMBL" id="KAI9275536.1"/>
    </source>
</evidence>
<feature type="compositionally biased region" description="Pro residues" evidence="1">
    <location>
        <begin position="20"/>
        <end position="36"/>
    </location>
</feature>
<dbReference type="InterPro" id="IPR050923">
    <property type="entry name" value="Cell_Proc_Reg/RNA_Proc"/>
</dbReference>
<accession>A0AAD5KMD0</accession>
<dbReference type="SUPFAM" id="SSF49879">
    <property type="entry name" value="SMAD/FHA domain"/>
    <property type="match status" value="1"/>
</dbReference>
<feature type="compositionally biased region" description="Basic and acidic residues" evidence="1">
    <location>
        <begin position="275"/>
        <end position="316"/>
    </location>
</feature>
<evidence type="ECO:0000313" key="4">
    <source>
        <dbReference type="Proteomes" id="UP001209540"/>
    </source>
</evidence>
<reference evidence="3" key="1">
    <citation type="journal article" date="2022" name="IScience">
        <title>Evolution of zygomycete secretomes and the origins of terrestrial fungal ecologies.</title>
        <authorList>
            <person name="Chang Y."/>
            <person name="Wang Y."/>
            <person name="Mondo S."/>
            <person name="Ahrendt S."/>
            <person name="Andreopoulos W."/>
            <person name="Barry K."/>
            <person name="Beard J."/>
            <person name="Benny G.L."/>
            <person name="Blankenship S."/>
            <person name="Bonito G."/>
            <person name="Cuomo C."/>
            <person name="Desiro A."/>
            <person name="Gervers K.A."/>
            <person name="Hundley H."/>
            <person name="Kuo A."/>
            <person name="LaButti K."/>
            <person name="Lang B.F."/>
            <person name="Lipzen A."/>
            <person name="O'Donnell K."/>
            <person name="Pangilinan J."/>
            <person name="Reynolds N."/>
            <person name="Sandor L."/>
            <person name="Smith M.E."/>
            <person name="Tsang A."/>
            <person name="Grigoriev I.V."/>
            <person name="Stajich J.E."/>
            <person name="Spatafora J.W."/>
        </authorList>
    </citation>
    <scope>NUCLEOTIDE SEQUENCE</scope>
    <source>
        <strain evidence="3">RSA 2281</strain>
    </source>
</reference>
<dbReference type="PROSITE" id="PS50006">
    <property type="entry name" value="FHA_DOMAIN"/>
    <property type="match status" value="1"/>
</dbReference>
<gene>
    <name evidence="3" type="ORF">BDA99DRAFT_555323</name>
</gene>
<evidence type="ECO:0000256" key="1">
    <source>
        <dbReference type="SAM" id="MobiDB-lite"/>
    </source>
</evidence>
<feature type="region of interest" description="Disordered" evidence="1">
    <location>
        <begin position="158"/>
        <end position="228"/>
    </location>
</feature>
<protein>
    <submittedName>
        <fullName evidence="3">SMAD/FHA domain-containing protein</fullName>
    </submittedName>
</protein>
<dbReference type="AlphaFoldDB" id="A0AAD5KMD0"/>
<dbReference type="PANTHER" id="PTHR23308">
    <property type="entry name" value="NUCLEAR INHIBITOR OF PROTEIN PHOSPHATASE-1"/>
    <property type="match status" value="1"/>
</dbReference>
<feature type="compositionally biased region" description="Acidic residues" evidence="1">
    <location>
        <begin position="200"/>
        <end position="216"/>
    </location>
</feature>
<feature type="domain" description="FHA" evidence="2">
    <location>
        <begin position="71"/>
        <end position="121"/>
    </location>
</feature>
<dbReference type="EMBL" id="JAIXMP010000003">
    <property type="protein sequence ID" value="KAI9275536.1"/>
    <property type="molecule type" value="Genomic_DNA"/>
</dbReference>
<feature type="region of interest" description="Disordered" evidence="1">
    <location>
        <begin position="254"/>
        <end position="343"/>
    </location>
</feature>
<keyword evidence="4" id="KW-1185">Reference proteome</keyword>